<keyword evidence="4" id="KW-1003">Cell membrane</keyword>
<reference evidence="9 10" key="2">
    <citation type="journal article" date="2011" name="Stand. Genomic Sci.">
        <title>Complete genome sequence of Ferroglobus placidus AEDII12DO.</title>
        <authorList>
            <person name="Anderson I."/>
            <person name="Risso C."/>
            <person name="Holmes D."/>
            <person name="Lucas S."/>
            <person name="Copeland A."/>
            <person name="Lapidus A."/>
            <person name="Cheng J.F."/>
            <person name="Bruce D."/>
            <person name="Goodwin L."/>
            <person name="Pitluck S."/>
            <person name="Saunders E."/>
            <person name="Brettin T."/>
            <person name="Detter J.C."/>
            <person name="Han C."/>
            <person name="Tapia R."/>
            <person name="Larimer F."/>
            <person name="Land M."/>
            <person name="Hauser L."/>
            <person name="Woyke T."/>
            <person name="Lovley D."/>
            <person name="Kyrpides N."/>
            <person name="Ivanova N."/>
        </authorList>
    </citation>
    <scope>NUCLEOTIDE SEQUENCE [LARGE SCALE GENOMIC DNA]</scope>
    <source>
        <strain evidence="10">DSM 10642 / AEDII12DO</strain>
    </source>
</reference>
<dbReference type="CDD" id="cd06550">
    <property type="entry name" value="TM_ABC_iron-siderophores_like"/>
    <property type="match status" value="1"/>
</dbReference>
<dbReference type="Pfam" id="PF01032">
    <property type="entry name" value="FecCD"/>
    <property type="match status" value="1"/>
</dbReference>
<name>D3S1V2_FERPA</name>
<dbReference type="SUPFAM" id="SSF81345">
    <property type="entry name" value="ABC transporter involved in vitamin B12 uptake, BtuC"/>
    <property type="match status" value="1"/>
</dbReference>
<feature type="transmembrane region" description="Helical" evidence="8">
    <location>
        <begin position="207"/>
        <end position="224"/>
    </location>
</feature>
<accession>D3S1V2</accession>
<feature type="transmembrane region" description="Helical" evidence="8">
    <location>
        <begin position="128"/>
        <end position="147"/>
    </location>
</feature>
<protein>
    <submittedName>
        <fullName evidence="9">Transport system permease protein</fullName>
    </submittedName>
</protein>
<comment type="subcellular location">
    <subcellularLocation>
        <location evidence="1">Cell membrane</location>
        <topology evidence="1">Multi-pass membrane protein</topology>
    </subcellularLocation>
</comment>
<evidence type="ECO:0000313" key="10">
    <source>
        <dbReference type="Proteomes" id="UP000002613"/>
    </source>
</evidence>
<dbReference type="EMBL" id="CP001899">
    <property type="protein sequence ID" value="ADC64409.1"/>
    <property type="molecule type" value="Genomic_DNA"/>
</dbReference>
<dbReference type="PANTHER" id="PTHR30472">
    <property type="entry name" value="FERRIC ENTEROBACTIN TRANSPORT SYSTEM PERMEASE PROTEIN"/>
    <property type="match status" value="1"/>
</dbReference>
<evidence type="ECO:0000256" key="1">
    <source>
        <dbReference type="ARBA" id="ARBA00004651"/>
    </source>
</evidence>
<proteinExistence type="inferred from homology"/>
<evidence type="ECO:0000256" key="7">
    <source>
        <dbReference type="ARBA" id="ARBA00023136"/>
    </source>
</evidence>
<organism evidence="9 10">
    <name type="scientific">Ferroglobus placidus (strain DSM 10642 / AEDII12DO)</name>
    <dbReference type="NCBI Taxonomy" id="589924"/>
    <lineage>
        <taxon>Archaea</taxon>
        <taxon>Methanobacteriati</taxon>
        <taxon>Methanobacteriota</taxon>
        <taxon>Archaeoglobi</taxon>
        <taxon>Archaeoglobales</taxon>
        <taxon>Archaeoglobaceae</taxon>
        <taxon>Ferroglobus</taxon>
    </lineage>
</organism>
<sequence>MSDVAEIYSKIVQKRFLFIFLFLILSSLISLVNLIVGPAKLSVLEILQSLTSPSKNTASVVVWEYRLPWTLMAILVGGALGLAGLQMQTILNNPLASPYTLGISSGAGFGAALAYVLGIHIIAVPSEFIVPINAFVFSFLTCMLILLIGKVRGFTSETLILGGIAISFMFQSLLALLEYYASEEALQAIVFWLFGSLTKASLLKAQIVAVVLVAVTILLLFRSWKITALRLGEEKAKSLGVDVESLRVEILLYVSILTSVAICFVGIIGFVGLVAPHIARILLGEDQRFLIVGSILCGGLILSAGAVVSKTIVPGAIFPIGIITSMLGIPFFLFLVLKGRREIW</sequence>
<evidence type="ECO:0000256" key="6">
    <source>
        <dbReference type="ARBA" id="ARBA00022989"/>
    </source>
</evidence>
<feature type="transmembrane region" description="Helical" evidence="8">
    <location>
        <begin position="67"/>
        <end position="87"/>
    </location>
</feature>
<dbReference type="HOGENOM" id="CLU_013016_0_0_2"/>
<reference evidence="10" key="1">
    <citation type="submission" date="2010-02" db="EMBL/GenBank/DDBJ databases">
        <title>Complete sequence of Ferroglobus placidus DSM 10642.</title>
        <authorList>
            <consortium name="US DOE Joint Genome Institute"/>
            <person name="Lucas S."/>
            <person name="Copeland A."/>
            <person name="Lapidus A."/>
            <person name="Cheng J.-F."/>
            <person name="Bruce D."/>
            <person name="Goodwin L."/>
            <person name="Pitluck S."/>
            <person name="Saunders E."/>
            <person name="Brettin T."/>
            <person name="Detter J.C."/>
            <person name="Han C."/>
            <person name="Tapia R."/>
            <person name="Larimer F."/>
            <person name="Land M."/>
            <person name="Hauser L."/>
            <person name="Kyrpides N."/>
            <person name="Ivanova N."/>
            <person name="Holmes D."/>
            <person name="Lovley D."/>
            <person name="Kyrpides N."/>
            <person name="Anderson I.J."/>
            <person name="Woyke T."/>
        </authorList>
    </citation>
    <scope>NUCLEOTIDE SEQUENCE [LARGE SCALE GENOMIC DNA]</scope>
    <source>
        <strain evidence="10">DSM 10642 / AEDII12DO</strain>
    </source>
</reference>
<dbReference type="GO" id="GO:0005886">
    <property type="term" value="C:plasma membrane"/>
    <property type="evidence" value="ECO:0007669"/>
    <property type="project" value="UniProtKB-SubCell"/>
</dbReference>
<keyword evidence="7 8" id="KW-0472">Membrane</keyword>
<dbReference type="GO" id="GO:0022857">
    <property type="term" value="F:transmembrane transporter activity"/>
    <property type="evidence" value="ECO:0007669"/>
    <property type="project" value="InterPro"/>
</dbReference>
<feature type="transmembrane region" description="Helical" evidence="8">
    <location>
        <begin position="288"/>
        <end position="309"/>
    </location>
</feature>
<dbReference type="GO" id="GO:0033214">
    <property type="term" value="P:siderophore-iron import into cell"/>
    <property type="evidence" value="ECO:0007669"/>
    <property type="project" value="TreeGrafter"/>
</dbReference>
<evidence type="ECO:0000313" key="9">
    <source>
        <dbReference type="EMBL" id="ADC64409.1"/>
    </source>
</evidence>
<feature type="transmembrane region" description="Helical" evidence="8">
    <location>
        <begin position="16"/>
        <end position="36"/>
    </location>
</feature>
<keyword evidence="3" id="KW-0813">Transport</keyword>
<dbReference type="PANTHER" id="PTHR30472:SF25">
    <property type="entry name" value="ABC TRANSPORTER PERMEASE PROTEIN MJ0876-RELATED"/>
    <property type="match status" value="1"/>
</dbReference>
<dbReference type="PaxDb" id="589924-Ferp_0224"/>
<dbReference type="FunFam" id="1.10.3470.10:FF:000001">
    <property type="entry name" value="Vitamin B12 ABC transporter permease BtuC"/>
    <property type="match status" value="1"/>
</dbReference>
<dbReference type="RefSeq" id="WP_012964756.1">
    <property type="nucleotide sequence ID" value="NC_013849.1"/>
</dbReference>
<evidence type="ECO:0000256" key="2">
    <source>
        <dbReference type="ARBA" id="ARBA00007935"/>
    </source>
</evidence>
<dbReference type="OrthoDB" id="27848at2157"/>
<evidence type="ECO:0000256" key="5">
    <source>
        <dbReference type="ARBA" id="ARBA00022692"/>
    </source>
</evidence>
<dbReference type="InterPro" id="IPR000522">
    <property type="entry name" value="ABC_transptr_permease_BtuC"/>
</dbReference>
<dbReference type="eggNOG" id="arCOG01007">
    <property type="taxonomic scope" value="Archaea"/>
</dbReference>
<evidence type="ECO:0000256" key="8">
    <source>
        <dbReference type="SAM" id="Phobius"/>
    </source>
</evidence>
<feature type="transmembrane region" description="Helical" evidence="8">
    <location>
        <begin position="159"/>
        <end position="179"/>
    </location>
</feature>
<dbReference type="InterPro" id="IPR037294">
    <property type="entry name" value="ABC_BtuC-like"/>
</dbReference>
<keyword evidence="10" id="KW-1185">Reference proteome</keyword>
<gene>
    <name evidence="9" type="ordered locus">Ferp_0224</name>
</gene>
<comment type="similarity">
    <text evidence="2">Belongs to the binding-protein-dependent transport system permease family. FecCD subfamily.</text>
</comment>
<feature type="transmembrane region" description="Helical" evidence="8">
    <location>
        <begin position="315"/>
        <end position="337"/>
    </location>
</feature>
<dbReference type="AlphaFoldDB" id="D3S1V2"/>
<dbReference type="Gene3D" id="1.10.3470.10">
    <property type="entry name" value="ABC transporter involved in vitamin B12 uptake, BtuC"/>
    <property type="match status" value="1"/>
</dbReference>
<evidence type="ECO:0000256" key="4">
    <source>
        <dbReference type="ARBA" id="ARBA00022475"/>
    </source>
</evidence>
<keyword evidence="5 8" id="KW-0812">Transmembrane</keyword>
<feature type="transmembrane region" description="Helical" evidence="8">
    <location>
        <begin position="250"/>
        <end position="276"/>
    </location>
</feature>
<keyword evidence="6 8" id="KW-1133">Transmembrane helix</keyword>
<dbReference type="KEGG" id="fpl:Ferp_0224"/>
<feature type="transmembrane region" description="Helical" evidence="8">
    <location>
        <begin position="99"/>
        <end position="122"/>
    </location>
</feature>
<dbReference type="STRING" id="589924.Ferp_0224"/>
<evidence type="ECO:0000256" key="3">
    <source>
        <dbReference type="ARBA" id="ARBA00022448"/>
    </source>
</evidence>
<dbReference type="GeneID" id="8777718"/>
<dbReference type="Proteomes" id="UP000002613">
    <property type="component" value="Chromosome"/>
</dbReference>